<evidence type="ECO:0000313" key="4">
    <source>
        <dbReference type="EMBL" id="WED64733.1"/>
    </source>
</evidence>
<dbReference type="SUPFAM" id="SSF48452">
    <property type="entry name" value="TPR-like"/>
    <property type="match status" value="3"/>
</dbReference>
<name>A0AAE9ZY52_9BACT</name>
<keyword evidence="1" id="KW-0677">Repeat</keyword>
<evidence type="ECO:0000256" key="3">
    <source>
        <dbReference type="PROSITE-ProRule" id="PRU00339"/>
    </source>
</evidence>
<gene>
    <name evidence="4" type="ORF">PXH66_20510</name>
</gene>
<feature type="repeat" description="TPR" evidence="3">
    <location>
        <begin position="150"/>
        <end position="183"/>
    </location>
</feature>
<dbReference type="PANTHER" id="PTHR44858:SF1">
    <property type="entry name" value="UDP-N-ACETYLGLUCOSAMINE--PEPTIDE N-ACETYLGLUCOSAMINYLTRANSFERASE SPINDLY-RELATED"/>
    <property type="match status" value="1"/>
</dbReference>
<reference evidence="4" key="1">
    <citation type="submission" date="2023-03" db="EMBL/GenBank/DDBJ databases">
        <title>Lomoglobus Profundus gen. nov., sp. nov., a novel member of the phylum Verrucomicrobia, isolated from deep-marine sediment of South China Sea.</title>
        <authorList>
            <person name="Ahmad T."/>
            <person name="Ishaq S.E."/>
            <person name="Wang F."/>
        </authorList>
    </citation>
    <scope>NUCLEOTIDE SEQUENCE</scope>
    <source>
        <strain evidence="4">LMO-M01</strain>
    </source>
</reference>
<dbReference type="AlphaFoldDB" id="A0AAE9ZY52"/>
<evidence type="ECO:0000256" key="2">
    <source>
        <dbReference type="ARBA" id="ARBA00022803"/>
    </source>
</evidence>
<dbReference type="Gene3D" id="1.25.40.10">
    <property type="entry name" value="Tetratricopeptide repeat domain"/>
    <property type="match status" value="2"/>
</dbReference>
<dbReference type="InterPro" id="IPR011990">
    <property type="entry name" value="TPR-like_helical_dom_sf"/>
</dbReference>
<accession>A0AAE9ZY52</accession>
<dbReference type="PROSITE" id="PS50005">
    <property type="entry name" value="TPR"/>
    <property type="match status" value="2"/>
</dbReference>
<dbReference type="Pfam" id="PF13432">
    <property type="entry name" value="TPR_16"/>
    <property type="match status" value="2"/>
</dbReference>
<feature type="repeat" description="TPR" evidence="3">
    <location>
        <begin position="479"/>
        <end position="512"/>
    </location>
</feature>
<dbReference type="EMBL" id="CP119075">
    <property type="protein sequence ID" value="WED64733.1"/>
    <property type="molecule type" value="Genomic_DNA"/>
</dbReference>
<keyword evidence="2 3" id="KW-0802">TPR repeat</keyword>
<dbReference type="RefSeq" id="WP_330930019.1">
    <property type="nucleotide sequence ID" value="NZ_CP119075.1"/>
</dbReference>
<evidence type="ECO:0000256" key="1">
    <source>
        <dbReference type="ARBA" id="ARBA00022737"/>
    </source>
</evidence>
<protein>
    <submittedName>
        <fullName evidence="4">Tetratricopeptide repeat protein</fullName>
    </submittedName>
</protein>
<evidence type="ECO:0000313" key="5">
    <source>
        <dbReference type="Proteomes" id="UP001218638"/>
    </source>
</evidence>
<dbReference type="PANTHER" id="PTHR44858">
    <property type="entry name" value="TETRATRICOPEPTIDE REPEAT PROTEIN 6"/>
    <property type="match status" value="1"/>
</dbReference>
<dbReference type="SMART" id="SM00028">
    <property type="entry name" value="TPR"/>
    <property type="match status" value="10"/>
</dbReference>
<proteinExistence type="predicted"/>
<dbReference type="InterPro" id="IPR019734">
    <property type="entry name" value="TPR_rpt"/>
</dbReference>
<organism evidence="4 5">
    <name type="scientific">Synoicihabitans lomoniglobus</name>
    <dbReference type="NCBI Taxonomy" id="2909285"/>
    <lineage>
        <taxon>Bacteria</taxon>
        <taxon>Pseudomonadati</taxon>
        <taxon>Verrucomicrobiota</taxon>
        <taxon>Opitutia</taxon>
        <taxon>Opitutales</taxon>
        <taxon>Opitutaceae</taxon>
        <taxon>Synoicihabitans</taxon>
    </lineage>
</organism>
<dbReference type="Pfam" id="PF13431">
    <property type="entry name" value="TPR_17"/>
    <property type="match status" value="1"/>
</dbReference>
<dbReference type="Proteomes" id="UP001218638">
    <property type="component" value="Chromosome"/>
</dbReference>
<dbReference type="KEGG" id="slom:PXH66_20510"/>
<dbReference type="Pfam" id="PF14559">
    <property type="entry name" value="TPR_19"/>
    <property type="match status" value="2"/>
</dbReference>
<dbReference type="InterPro" id="IPR050498">
    <property type="entry name" value="Ycf3"/>
</dbReference>
<keyword evidence="5" id="KW-1185">Reference proteome</keyword>
<sequence length="600" mass="65956">MKHDRKSSSRLGGLFHRRFVPMRWAVGGLLIGLFVVGCDRAPSDFSAKTFRLDAALVAGARATVRDEYGRRIARLERQPGDPDLLASLATFYHANDFVAAAISAYDELRRRDPKNPDWPYRSALIYAQGSESQEALRELAVATALRPDFALAWWRTGALLSYTADKTAAAAAFQKALHADPQLAHAHVGLARLDLAIGNTEAACGELLRAIEIDPEFSTSYNLLAQAYRSLGRENEAREIERLPVSRHRHRDPIDPVVDTLREACFDVAQLRVAADMEFTSLHLERAIPLLERASRLEPDNAGVALALAKVYLADEQAEQAFPWLEKAIAKAPLFPEAHYVLAYERRRLGQGPAAIKAVTRGIDLNPDDASLRHLRGLCHVDTDEVAAAAADFAYAIELSPRNLTYLLALADIRWAAGLQDDAATLYARAADVAPLAVRPRLALAQLHLEKGELEKAHSWIVEAARVDPSSPEPNRMQAKYLVRLGMKQLHESQTAGAVDAFEMALQLRPDYLPALESLCLACLQADRSDEAISVLQRFIEANPKLAKPHYLLAVLRLEQGGSQDARDHLTAGVDLARESGDTATLSKIQNLQDSLAVAP</sequence>